<dbReference type="PANTHER" id="PTHR42743:SF10">
    <property type="entry name" value="D-ALANINE AMINOTRANSFERASE"/>
    <property type="match status" value="1"/>
</dbReference>
<evidence type="ECO:0000256" key="1">
    <source>
        <dbReference type="ARBA" id="ARBA00001933"/>
    </source>
</evidence>
<dbReference type="PROSITE" id="PS00770">
    <property type="entry name" value="AA_TRANSFER_CLASS_4"/>
    <property type="match status" value="1"/>
</dbReference>
<evidence type="ECO:0000256" key="3">
    <source>
        <dbReference type="ARBA" id="ARBA00011738"/>
    </source>
</evidence>
<dbReference type="Gene3D" id="3.20.10.10">
    <property type="entry name" value="D-amino Acid Aminotransferase, subunit A, domain 2"/>
    <property type="match status" value="1"/>
</dbReference>
<dbReference type="InterPro" id="IPR050571">
    <property type="entry name" value="Class-IV_PLP-Dep_Aminotrnsfr"/>
</dbReference>
<evidence type="ECO:0000313" key="13">
    <source>
        <dbReference type="EMBL" id="SDL05883.1"/>
    </source>
</evidence>
<dbReference type="EMBL" id="FNGO01000001">
    <property type="protein sequence ID" value="SDL05883.1"/>
    <property type="molecule type" value="Genomic_DNA"/>
</dbReference>
<evidence type="ECO:0000256" key="8">
    <source>
        <dbReference type="ARBA" id="ARBA00022898"/>
    </source>
</evidence>
<dbReference type="InterPro" id="IPR001544">
    <property type="entry name" value="Aminotrans_IV"/>
</dbReference>
<dbReference type="InterPro" id="IPR036038">
    <property type="entry name" value="Aminotransferase-like"/>
</dbReference>
<dbReference type="RefSeq" id="WP_089757516.1">
    <property type="nucleotide sequence ID" value="NZ_FNGO01000001.1"/>
</dbReference>
<dbReference type="PANTHER" id="PTHR42743">
    <property type="entry name" value="AMINO-ACID AMINOTRANSFERASE"/>
    <property type="match status" value="1"/>
</dbReference>
<evidence type="ECO:0000256" key="11">
    <source>
        <dbReference type="RuleBase" id="RU004516"/>
    </source>
</evidence>
<keyword evidence="14" id="KW-1185">Reference proteome</keyword>
<dbReference type="STRING" id="321763.SAMN04488692_10151"/>
<dbReference type="GO" id="GO:0047810">
    <property type="term" value="F:D-alanine-2-oxoglutarate aminotransferase activity"/>
    <property type="evidence" value="ECO:0007669"/>
    <property type="project" value="UniProtKB-EC"/>
</dbReference>
<dbReference type="GO" id="GO:0030170">
    <property type="term" value="F:pyridoxal phosphate binding"/>
    <property type="evidence" value="ECO:0007669"/>
    <property type="project" value="InterPro"/>
</dbReference>
<evidence type="ECO:0000256" key="9">
    <source>
        <dbReference type="ARBA" id="ARBA00047911"/>
    </source>
</evidence>
<dbReference type="Pfam" id="PF01063">
    <property type="entry name" value="Aminotran_4"/>
    <property type="match status" value="1"/>
</dbReference>
<evidence type="ECO:0000256" key="7">
    <source>
        <dbReference type="ARBA" id="ARBA00022679"/>
    </source>
</evidence>
<dbReference type="GO" id="GO:0046416">
    <property type="term" value="P:D-amino acid metabolic process"/>
    <property type="evidence" value="ECO:0007669"/>
    <property type="project" value="InterPro"/>
</dbReference>
<name>A0A1G9H032_9FIRM</name>
<protein>
    <recommendedName>
        <fullName evidence="5 12">D-alanine aminotransferase</fullName>
        <ecNumber evidence="4 12">2.6.1.21</ecNumber>
    </recommendedName>
</protein>
<dbReference type="Gene3D" id="3.30.470.10">
    <property type="match status" value="1"/>
</dbReference>
<dbReference type="InterPro" id="IPR043132">
    <property type="entry name" value="BCAT-like_C"/>
</dbReference>
<dbReference type="NCBIfam" id="TIGR01121">
    <property type="entry name" value="D_amino_aminoT"/>
    <property type="match status" value="1"/>
</dbReference>
<keyword evidence="6" id="KW-0032">Aminotransferase</keyword>
<dbReference type="CDD" id="cd01558">
    <property type="entry name" value="D-AAT_like"/>
    <property type="match status" value="1"/>
</dbReference>
<evidence type="ECO:0000313" key="14">
    <source>
        <dbReference type="Proteomes" id="UP000199476"/>
    </source>
</evidence>
<gene>
    <name evidence="13" type="ORF">SAMN04488692_10151</name>
</gene>
<proteinExistence type="inferred from homology"/>
<keyword evidence="7" id="KW-0808">Transferase</keyword>
<dbReference type="OrthoDB" id="9805628at2"/>
<dbReference type="GO" id="GO:0046394">
    <property type="term" value="P:carboxylic acid biosynthetic process"/>
    <property type="evidence" value="ECO:0007669"/>
    <property type="project" value="UniProtKB-ARBA"/>
</dbReference>
<evidence type="ECO:0000256" key="10">
    <source>
        <dbReference type="RuleBase" id="RU004106"/>
    </source>
</evidence>
<comment type="catalytic activity">
    <reaction evidence="9 12">
        <text>D-alanine + 2-oxoglutarate = D-glutamate + pyruvate</text>
        <dbReference type="Rhea" id="RHEA:15869"/>
        <dbReference type="ChEBI" id="CHEBI:15361"/>
        <dbReference type="ChEBI" id="CHEBI:16810"/>
        <dbReference type="ChEBI" id="CHEBI:29986"/>
        <dbReference type="ChEBI" id="CHEBI:57416"/>
        <dbReference type="EC" id="2.6.1.21"/>
    </reaction>
</comment>
<dbReference type="EC" id="2.6.1.21" evidence="4 12"/>
<evidence type="ECO:0000256" key="6">
    <source>
        <dbReference type="ARBA" id="ARBA00022576"/>
    </source>
</evidence>
<organism evidence="13 14">
    <name type="scientific">Halarsenatibacter silvermanii</name>
    <dbReference type="NCBI Taxonomy" id="321763"/>
    <lineage>
        <taxon>Bacteria</taxon>
        <taxon>Bacillati</taxon>
        <taxon>Bacillota</taxon>
        <taxon>Clostridia</taxon>
        <taxon>Halanaerobiales</taxon>
        <taxon>Halarsenatibacteraceae</taxon>
        <taxon>Halarsenatibacter</taxon>
    </lineage>
</organism>
<dbReference type="AlphaFoldDB" id="A0A1G9H032"/>
<comment type="function">
    <text evidence="12">Acts on the D-isomers of alanine, leucine, aspartate, glutamate, aminobutyrate, norvaline and asparagine. The enzyme transfers an amino group from a substrate D-amino acid to the pyridoxal phosphate cofactor to form pyridoxamine and an alpha-keto acid in the first half-reaction.</text>
</comment>
<dbReference type="InterPro" id="IPR043131">
    <property type="entry name" value="BCAT-like_N"/>
</dbReference>
<reference evidence="13 14" key="1">
    <citation type="submission" date="2016-10" db="EMBL/GenBank/DDBJ databases">
        <authorList>
            <person name="de Groot N.N."/>
        </authorList>
    </citation>
    <scope>NUCLEOTIDE SEQUENCE [LARGE SCALE GENOMIC DNA]</scope>
    <source>
        <strain evidence="13 14">SLAS-1</strain>
    </source>
</reference>
<accession>A0A1G9H032</accession>
<dbReference type="FunFam" id="3.20.10.10:FF:000002">
    <property type="entry name" value="D-alanine aminotransferase"/>
    <property type="match status" value="1"/>
</dbReference>
<keyword evidence="8 11" id="KW-0663">Pyridoxal phosphate</keyword>
<comment type="cofactor">
    <cofactor evidence="1 11">
        <name>pyridoxal 5'-phosphate</name>
        <dbReference type="ChEBI" id="CHEBI:597326"/>
    </cofactor>
</comment>
<dbReference type="Proteomes" id="UP000199476">
    <property type="component" value="Unassembled WGS sequence"/>
</dbReference>
<evidence type="ECO:0000256" key="4">
    <source>
        <dbReference type="ARBA" id="ARBA00012874"/>
    </source>
</evidence>
<comment type="subunit">
    <text evidence="3">Homodimer.</text>
</comment>
<sequence length="282" mass="32225">MYDKVYRSGEIIRRSEAAVDIEDRGFQFADGIYEVVAIWNGSPFRLEEHLQRLMRSGRELDFNMPDIGWIKEECSDYLEEINCFSGDRDSYLYIQVSRGVSPRSHAYEDGLEPEIIMYARELEPKPEEYFSRGVRAILLPDERWSRCYIKSVALLPNVMAKKKAKKAGAYESILVRDGFITEGTSSNVFIVEAGEVITPPATNYILNGITRRAVLEIAEKLGFKCSRESVSRQRLLAADEVFLTGTTTEVMPVVEIDEFEIGEGSPGEITSRLQEEYWQLCR</sequence>
<dbReference type="GO" id="GO:0008652">
    <property type="term" value="P:amino acid biosynthetic process"/>
    <property type="evidence" value="ECO:0007669"/>
    <property type="project" value="UniProtKB-ARBA"/>
</dbReference>
<comment type="similarity">
    <text evidence="2 10">Belongs to the class-IV pyridoxal-phosphate-dependent aminotransferase family.</text>
</comment>
<dbReference type="InterPro" id="IPR018300">
    <property type="entry name" value="Aminotrans_IV_CS"/>
</dbReference>
<evidence type="ECO:0000256" key="2">
    <source>
        <dbReference type="ARBA" id="ARBA00009320"/>
    </source>
</evidence>
<evidence type="ECO:0000256" key="12">
    <source>
        <dbReference type="RuleBase" id="RU004520"/>
    </source>
</evidence>
<dbReference type="InterPro" id="IPR005784">
    <property type="entry name" value="D_amino_transT"/>
</dbReference>
<dbReference type="GO" id="GO:0005829">
    <property type="term" value="C:cytosol"/>
    <property type="evidence" value="ECO:0007669"/>
    <property type="project" value="TreeGrafter"/>
</dbReference>
<evidence type="ECO:0000256" key="5">
    <source>
        <dbReference type="ARBA" id="ARBA00021779"/>
    </source>
</evidence>
<dbReference type="SUPFAM" id="SSF56752">
    <property type="entry name" value="D-aminoacid aminotransferase-like PLP-dependent enzymes"/>
    <property type="match status" value="1"/>
</dbReference>